<dbReference type="InterPro" id="IPR051696">
    <property type="entry name" value="DENN_Domain_GEFs"/>
</dbReference>
<feature type="transmembrane region" description="Helical" evidence="11">
    <location>
        <begin position="1407"/>
        <end position="1429"/>
    </location>
</feature>
<dbReference type="SUPFAM" id="SSF103473">
    <property type="entry name" value="MFS general substrate transporter"/>
    <property type="match status" value="1"/>
</dbReference>
<dbReference type="InterPro" id="IPR015943">
    <property type="entry name" value="WD40/YVTN_repeat-like_dom_sf"/>
</dbReference>
<dbReference type="Gene3D" id="2.130.10.10">
    <property type="entry name" value="YVTN repeat-like/Quinoprotein amine dehydrogenase"/>
    <property type="match status" value="1"/>
</dbReference>
<keyword evidence="7 11" id="KW-1133">Transmembrane helix</keyword>
<evidence type="ECO:0000256" key="2">
    <source>
        <dbReference type="ARBA" id="ARBA00022448"/>
    </source>
</evidence>
<feature type="transmembrane region" description="Helical" evidence="11">
    <location>
        <begin position="2019"/>
        <end position="2036"/>
    </location>
</feature>
<dbReference type="InterPro" id="IPR005112">
    <property type="entry name" value="dDENN_dom"/>
</dbReference>
<reference evidence="13" key="2">
    <citation type="submission" date="2004-02" db="EMBL/GenBank/DDBJ databases">
        <authorList>
            <consortium name="Genoscope"/>
            <consortium name="Whitehead Institute Centre for Genome Research"/>
        </authorList>
    </citation>
    <scope>NUCLEOTIDE SEQUENCE</scope>
</reference>
<comment type="similarity">
    <text evidence="9">Belongs to the glycoside-pentoside-hexuronide (GPH) cation symporter transporter (TC 2.A.2) family.</text>
</comment>
<evidence type="ECO:0000256" key="8">
    <source>
        <dbReference type="ARBA" id="ARBA00023136"/>
    </source>
</evidence>
<evidence type="ECO:0000313" key="13">
    <source>
        <dbReference type="EMBL" id="CAF99362.1"/>
    </source>
</evidence>
<feature type="region of interest" description="Disordered" evidence="10">
    <location>
        <begin position="1291"/>
        <end position="1328"/>
    </location>
</feature>
<proteinExistence type="inferred from homology"/>
<feature type="transmembrane region" description="Helical" evidence="11">
    <location>
        <begin position="1490"/>
        <end position="1510"/>
    </location>
</feature>
<dbReference type="PANTHER" id="PTHR12296:SF21">
    <property type="entry name" value="DENN DOMAIN-CONTAINING PROTEIN 3"/>
    <property type="match status" value="1"/>
</dbReference>
<accession>Q4SJ20</accession>
<evidence type="ECO:0000256" key="4">
    <source>
        <dbReference type="ARBA" id="ARBA00022658"/>
    </source>
</evidence>
<dbReference type="InterPro" id="IPR036259">
    <property type="entry name" value="MFS_trans_sf"/>
</dbReference>
<evidence type="ECO:0000256" key="3">
    <source>
        <dbReference type="ARBA" id="ARBA00022553"/>
    </source>
</evidence>
<evidence type="ECO:0000256" key="1">
    <source>
        <dbReference type="ARBA" id="ARBA00004141"/>
    </source>
</evidence>
<reference evidence="13" key="1">
    <citation type="journal article" date="2004" name="Nature">
        <title>Genome duplication in the teleost fish Tetraodon nigroviridis reveals the early vertebrate proto-karyotype.</title>
        <authorList>
            <person name="Jaillon O."/>
            <person name="Aury J.-M."/>
            <person name="Brunet F."/>
            <person name="Petit J.-L."/>
            <person name="Stange-Thomann N."/>
            <person name="Mauceli E."/>
            <person name="Bouneau L."/>
            <person name="Fischer C."/>
            <person name="Ozouf-Costaz C."/>
            <person name="Bernot A."/>
            <person name="Nicaud S."/>
            <person name="Jaffe D."/>
            <person name="Fisher S."/>
            <person name="Lutfalla G."/>
            <person name="Dossat C."/>
            <person name="Segurens B."/>
            <person name="Dasilva C."/>
            <person name="Salanoubat M."/>
            <person name="Levy M."/>
            <person name="Boudet N."/>
            <person name="Castellano S."/>
            <person name="Anthouard V."/>
            <person name="Jubin C."/>
            <person name="Castelli V."/>
            <person name="Katinka M."/>
            <person name="Vacherie B."/>
            <person name="Biemont C."/>
            <person name="Skalli Z."/>
            <person name="Cattolico L."/>
            <person name="Poulain J."/>
            <person name="De Berardinis V."/>
            <person name="Cruaud C."/>
            <person name="Duprat S."/>
            <person name="Brottier P."/>
            <person name="Coutanceau J.-P."/>
            <person name="Gouzy J."/>
            <person name="Parra G."/>
            <person name="Lardier G."/>
            <person name="Chapple C."/>
            <person name="McKernan K.J."/>
            <person name="McEwan P."/>
            <person name="Bosak S."/>
            <person name="Kellis M."/>
            <person name="Volff J.-N."/>
            <person name="Guigo R."/>
            <person name="Zody M.C."/>
            <person name="Mesirov J."/>
            <person name="Lindblad-Toh K."/>
            <person name="Birren B."/>
            <person name="Nusbaum C."/>
            <person name="Kahn D."/>
            <person name="Robinson-Rechavi M."/>
            <person name="Laudet V."/>
            <person name="Schachter V."/>
            <person name="Quetier F."/>
            <person name="Saurin W."/>
            <person name="Scarpelli C."/>
            <person name="Wincker P."/>
            <person name="Lander E.S."/>
            <person name="Weissenbach J."/>
            <person name="Roest Crollius H."/>
        </authorList>
    </citation>
    <scope>NUCLEOTIDE SEQUENCE [LARGE SCALE GENOMIC DNA]</scope>
</reference>
<feature type="transmembrane region" description="Helical" evidence="11">
    <location>
        <begin position="2153"/>
        <end position="2175"/>
    </location>
</feature>
<feature type="compositionally biased region" description="Basic residues" evidence="10">
    <location>
        <begin position="1807"/>
        <end position="1820"/>
    </location>
</feature>
<dbReference type="OrthoDB" id="6019893at2759"/>
<comment type="subcellular location">
    <subcellularLocation>
        <location evidence="1">Membrane</location>
        <topology evidence="1">Multi-pass membrane protein</topology>
    </subcellularLocation>
</comment>
<evidence type="ECO:0000256" key="5">
    <source>
        <dbReference type="ARBA" id="ARBA00022692"/>
    </source>
</evidence>
<feature type="region of interest" description="Disordered" evidence="10">
    <location>
        <begin position="1733"/>
        <end position="1758"/>
    </location>
</feature>
<dbReference type="Pfam" id="PF07690">
    <property type="entry name" value="MFS_1"/>
    <property type="match status" value="1"/>
</dbReference>
<dbReference type="FunFam" id="1.20.1250.20:FF:000069">
    <property type="entry name" value="Solute carrier family 45 member 4"/>
    <property type="match status" value="1"/>
</dbReference>
<dbReference type="InterPro" id="IPR057977">
    <property type="entry name" value="TPR_DENND3"/>
</dbReference>
<dbReference type="GO" id="GO:0032483">
    <property type="term" value="P:regulation of Rab protein signal transduction"/>
    <property type="evidence" value="ECO:0007669"/>
    <property type="project" value="TreeGrafter"/>
</dbReference>
<dbReference type="SMART" id="SM00799">
    <property type="entry name" value="DENN"/>
    <property type="match status" value="1"/>
</dbReference>
<sequence>EDISVPKDLDLIALPQLCFPGGLHLANKQREDNYHFLVFTDLFGNRTHGVVVQYHRPVQVPHLAPPKQRSSPLVSHWLPALSVLSGWRSSEWTQVEFIKVASFCPVCCVYYLQIPLLQRSEGLFIMSFNLRPLQVVLPSKEDQDRPVVDLDLHLPFLCFSHVTLLQVLSCLLQEQKLVFLSSDWARLTLVAESLLLYLQPLSWQQPYVPVLAGGMLDFLMAPTAFLMGCHISHFEEIAAETEELLLVNIDDGIIQSSCAETVDLPAIPLIAAESFMARAECLQLHYDLELCHLGAGTDVNVLRSQRRDWQASLNRQIQNIMLELLVNTFRGVQDFLNHEHRVFNSEEFLRTREPADQLFYKKVRSHSPRQTRALAECLWLSLRHVCHCCCFPQVLDTHIFHSFLRDRLNRKWDAFSRMEQNTRDHVHRNRAMTESPRRPLMNEWSKTGYRSYTSPSDRLSKRLGASLPNLEQPANDAITAVISHRTASLRKMSPDVGLKFPQKPIKVFRLPEFPPPLAYHYVQNYYSDMVALLGKAINATPPEESALLARYYSDENQEANGLQNILMITPCNCLCVRYHYLRGLVNTVSNRRVDALEDFQSLYKTDSDIFPLQMVKSLVDSLTEAERLQADRRTELKRLISRVKRDQEREQCRFGKGQDERAVKRFQLPKTYMQLEDFVKCIQECGIVKDQGTIHRLFDALTVGHQKQVGPDLFKDFYTIWKETEAEAQEVCLPAAVLEHIEPSECVFKLSSSVKTSRGVGKIAMTQRRLFLLTDGRPGYVEVAQYRDLEEVKVSSAPFLLLRIPSLKLRVHGRKEAFEANLKTETDLWHLMVKEMWAGRSLADQHKDPQYMQQALTNALLMDAVVGSLQSSKAIYAASKLAHFDRIKMEVPMMVPKTTSETLKHKINPSVELPAPQAVDVLLYTPGTRKCCSLFLNQSSRCQLWVSVGGGKVMVFDASSWSLTNTCHVGNARLNCMLGVDKDQVWMGSEDSIIYIINTVAMVCNRQLTEHRAEVTGLALDNDKYSQKVAYSCSAEGSVMAWDIATLQVKRHFRLSCDRLQSISSCGGMLWCCARDGILEVFRNGSVKCRLNLPEQLKGSTNMFSSILLLPEREELWSVCVDSVEVCIWHLKDTGRPFHRITLPDCIGCHCIIKVKNQVWVGGAGCSSTKGKIYILDAERYQILKELYGHGDKVDANKEENAEDNLCNKRRALSERPADQRRGAGGRGDPARGCKEDDCGAGSPVSGLFNVNWIHRFCGKRCPFPTTCMPSAMPPQNTEADATQVGSVVTGENQKASKASGSDEEKGGETDGCRKREGRGGEESASEGSIDRIPVKRWVMHGAVMFGREFCYAMETALVTPVLLQIGLPEQYHSLTWFLSPVLGLIFTPLIGSASDRCTLRWGRRRPFILALCVGTLMGVALFLNGSLIGKSYLIIYEKTCLSMGDQPGRQPVGIILSVLGVVVLDFCADASEGPIRAYLLDVADTEEQDMALNIHAASAGLGGAVGYALGGLDWTHTFLGTAFQSQEQILFFFAAVLFSISVILHLLSIEEEQYLPQNDRIEQDDTMETFDLYDPYGDDQSDHGDMDMAFLEADLVRSKSDSVLAMADATLDHLEHDALFLCHLEPSIFAERLSPYHGSPPAISSFTLNQTGPPAHAGHMRRSSSVGSSDLPQMKSHQANASVSGASRLSAFLKEMEGDDGQEALLNNQANEQLRLNGQLVTDDRLAASRLSSKGQAHRAGMVKAASTGAPVRHSRHRHTFYRQPSCTFSYYGRVGSHRYRYRRANAALLIKPSRSMNDLYDVEARHRRSSRQRSRHRSGNTNSSSGDTESEEGEVSVQIGAFVPLAWTPSHWVPDCQAETTVRLLWLSMFKMPSELLRLCLCHLLTWFSIIAEAVFFTDFMGQVIYHGDPIAPSNSTLLENYHRGVQMGCWGLVIYAMTAATCSGRAREHGGHVQRNVSGQFTVRFYLSAILQKYLDNFDLSIKVIYIMGTLGFSIGTSHSAAAAPNRSENSTGRPLCFLLVGTAVMAIFPNVYVAMVMISTMGIISMSISYCPYALLGQYHEMKEVQIFQSFILESFHLCSAVFILKSVGFLKANLLSLSLLQYIQHSPGNSRRGFGIDCAILSCQVYISQILVASALGTVVKAVGTVRVIPVVASGGALLGFFTACFLVIYP</sequence>
<dbReference type="SMART" id="SM00801">
    <property type="entry name" value="dDENN"/>
    <property type="match status" value="1"/>
</dbReference>
<dbReference type="PROSITE" id="PS50211">
    <property type="entry name" value="DENN"/>
    <property type="match status" value="1"/>
</dbReference>
<dbReference type="InterPro" id="IPR036322">
    <property type="entry name" value="WD40_repeat_dom_sf"/>
</dbReference>
<evidence type="ECO:0000256" key="9">
    <source>
        <dbReference type="ARBA" id="ARBA00038193"/>
    </source>
</evidence>
<feature type="region of interest" description="Disordered" evidence="10">
    <location>
        <begin position="1208"/>
        <end position="1235"/>
    </location>
</feature>
<evidence type="ECO:0000259" key="12">
    <source>
        <dbReference type="PROSITE" id="PS50211"/>
    </source>
</evidence>
<dbReference type="Pfam" id="PF25570">
    <property type="entry name" value="TPR_DENND3"/>
    <property type="match status" value="2"/>
</dbReference>
<dbReference type="SUPFAM" id="SSF50978">
    <property type="entry name" value="WD40 repeat-like"/>
    <property type="match status" value="1"/>
</dbReference>
<gene>
    <name evidence="13" type="ORF">GSTENG00017392001</name>
</gene>
<feature type="transmembrane region" description="Helical" evidence="11">
    <location>
        <begin position="1530"/>
        <end position="1548"/>
    </location>
</feature>
<dbReference type="GO" id="GO:0031410">
    <property type="term" value="C:cytoplasmic vesicle"/>
    <property type="evidence" value="ECO:0007669"/>
    <property type="project" value="TreeGrafter"/>
</dbReference>
<dbReference type="InterPro" id="IPR043153">
    <property type="entry name" value="DENN_C"/>
</dbReference>
<dbReference type="GO" id="GO:0005351">
    <property type="term" value="F:carbohydrate:proton symporter activity"/>
    <property type="evidence" value="ECO:0007669"/>
    <property type="project" value="UniProtKB-ARBA"/>
</dbReference>
<feature type="non-terminal residue" evidence="13">
    <location>
        <position position="2176"/>
    </location>
</feature>
<feature type="region of interest" description="Disordered" evidence="10">
    <location>
        <begin position="1806"/>
        <end position="1834"/>
    </location>
</feature>
<dbReference type="EMBL" id="CAAE01014577">
    <property type="protein sequence ID" value="CAF99362.1"/>
    <property type="molecule type" value="Genomic_DNA"/>
</dbReference>
<feature type="compositionally biased region" description="Polar residues" evidence="10">
    <location>
        <begin position="1291"/>
        <end position="1300"/>
    </location>
</feature>
<feature type="transmembrane region" description="Helical" evidence="11">
    <location>
        <begin position="1987"/>
        <end position="2007"/>
    </location>
</feature>
<dbReference type="InterPro" id="IPR037516">
    <property type="entry name" value="Tripartite_DENN"/>
</dbReference>
<feature type="compositionally biased region" description="Basic and acidic residues" evidence="10">
    <location>
        <begin position="1212"/>
        <end position="1222"/>
    </location>
</feature>
<dbReference type="InterPro" id="IPR011701">
    <property type="entry name" value="MFS"/>
</dbReference>
<dbReference type="Gene3D" id="1.20.1250.20">
    <property type="entry name" value="MFS general substrate transporter like domains"/>
    <property type="match status" value="1"/>
</dbReference>
<feature type="transmembrane region" description="Helical" evidence="11">
    <location>
        <begin position="1878"/>
        <end position="1899"/>
    </location>
</feature>
<keyword evidence="4" id="KW-0344">Guanine-nucleotide releasing factor</keyword>
<evidence type="ECO:0000256" key="11">
    <source>
        <dbReference type="SAM" id="Phobius"/>
    </source>
</evidence>
<dbReference type="SMART" id="SM00320">
    <property type="entry name" value="WD40"/>
    <property type="match status" value="2"/>
</dbReference>
<keyword evidence="5 11" id="KW-0812">Transmembrane</keyword>
<feature type="region of interest" description="Disordered" evidence="10">
    <location>
        <begin position="1645"/>
        <end position="1684"/>
    </location>
</feature>
<dbReference type="InterPro" id="IPR001194">
    <property type="entry name" value="cDENN_dom"/>
</dbReference>
<feature type="non-terminal residue" evidence="13">
    <location>
        <position position="1"/>
    </location>
</feature>
<name>Q4SJ20_TETNG</name>
<protein>
    <submittedName>
        <fullName evidence="13">(spotted green pufferfish) hypothetical protein</fullName>
    </submittedName>
</protein>
<dbReference type="GO" id="GO:0005085">
    <property type="term" value="F:guanyl-nucleotide exchange factor activity"/>
    <property type="evidence" value="ECO:0007669"/>
    <property type="project" value="UniProtKB-KW"/>
</dbReference>
<evidence type="ECO:0000256" key="6">
    <source>
        <dbReference type="ARBA" id="ARBA00022847"/>
    </source>
</evidence>
<dbReference type="Gene3D" id="3.40.50.11500">
    <property type="match status" value="1"/>
</dbReference>
<evidence type="ECO:0000256" key="10">
    <source>
        <dbReference type="SAM" id="MobiDB-lite"/>
    </source>
</evidence>
<feature type="domain" description="UDENN" evidence="12">
    <location>
        <begin position="1"/>
        <end position="414"/>
    </location>
</feature>
<comment type="caution">
    <text evidence="13">The sequence shown here is derived from an EMBL/GenBank/DDBJ whole genome shotgun (WGS) entry which is preliminary data.</text>
</comment>
<feature type="compositionally biased region" description="Basic and acidic residues" evidence="10">
    <location>
        <begin position="1301"/>
        <end position="1322"/>
    </location>
</feature>
<evidence type="ECO:0000256" key="7">
    <source>
        <dbReference type="ARBA" id="ARBA00022989"/>
    </source>
</evidence>
<keyword evidence="8 11" id="KW-0472">Membrane</keyword>
<keyword evidence="2" id="KW-0813">Transport</keyword>
<feature type="transmembrane region" description="Helical" evidence="11">
    <location>
        <begin position="1375"/>
        <end position="1395"/>
    </location>
</feature>
<keyword evidence="3" id="KW-0597">Phosphoprotein</keyword>
<keyword evidence="6" id="KW-0769">Symport</keyword>
<feature type="compositionally biased region" description="Polar residues" evidence="10">
    <location>
        <begin position="1664"/>
        <end position="1684"/>
    </location>
</feature>
<organism evidence="13">
    <name type="scientific">Tetraodon nigroviridis</name>
    <name type="common">Spotted green pufferfish</name>
    <name type="synonym">Chelonodon nigroviridis</name>
    <dbReference type="NCBI Taxonomy" id="99883"/>
    <lineage>
        <taxon>Eukaryota</taxon>
        <taxon>Metazoa</taxon>
        <taxon>Chordata</taxon>
        <taxon>Craniata</taxon>
        <taxon>Vertebrata</taxon>
        <taxon>Euteleostomi</taxon>
        <taxon>Actinopterygii</taxon>
        <taxon>Neopterygii</taxon>
        <taxon>Teleostei</taxon>
        <taxon>Neoteleostei</taxon>
        <taxon>Acanthomorphata</taxon>
        <taxon>Eupercaria</taxon>
        <taxon>Tetraodontiformes</taxon>
        <taxon>Tetradontoidea</taxon>
        <taxon>Tetraodontidae</taxon>
        <taxon>Tetraodon</taxon>
    </lineage>
</organism>
<dbReference type="Pfam" id="PF02141">
    <property type="entry name" value="DENN"/>
    <property type="match status" value="1"/>
</dbReference>
<dbReference type="KEGG" id="tng:GSTEN00017392G001"/>
<feature type="transmembrane region" description="Helical" evidence="11">
    <location>
        <begin position="1449"/>
        <end position="1469"/>
    </location>
</feature>
<dbReference type="GO" id="GO:0016020">
    <property type="term" value="C:membrane"/>
    <property type="evidence" value="ECO:0007669"/>
    <property type="project" value="UniProtKB-SubCell"/>
</dbReference>
<dbReference type="InterPro" id="IPR001680">
    <property type="entry name" value="WD40_rpt"/>
</dbReference>
<dbReference type="PANTHER" id="PTHR12296">
    <property type="entry name" value="DENN DOMAIN-CONTAINING PROTEIN 4"/>
    <property type="match status" value="1"/>
</dbReference>